<feature type="non-terminal residue" evidence="1">
    <location>
        <position position="1"/>
    </location>
</feature>
<proteinExistence type="predicted"/>
<accession>A0AAN4Z7W4</accession>
<feature type="non-terminal residue" evidence="1">
    <location>
        <position position="86"/>
    </location>
</feature>
<name>A0AAN4Z7W4_9BILA</name>
<dbReference type="EMBL" id="BTRK01000001">
    <property type="protein sequence ID" value="GMR32967.1"/>
    <property type="molecule type" value="Genomic_DNA"/>
</dbReference>
<gene>
    <name evidence="1" type="ORF">PMAYCL1PPCAC_03162</name>
</gene>
<evidence type="ECO:0000313" key="2">
    <source>
        <dbReference type="Proteomes" id="UP001328107"/>
    </source>
</evidence>
<protein>
    <submittedName>
        <fullName evidence="1">Uncharacterized protein</fullName>
    </submittedName>
</protein>
<evidence type="ECO:0000313" key="1">
    <source>
        <dbReference type="EMBL" id="GMR32967.1"/>
    </source>
</evidence>
<comment type="caution">
    <text evidence="1">The sequence shown here is derived from an EMBL/GenBank/DDBJ whole genome shotgun (WGS) entry which is preliminary data.</text>
</comment>
<dbReference type="Proteomes" id="UP001328107">
    <property type="component" value="Unassembled WGS sequence"/>
</dbReference>
<reference evidence="2" key="1">
    <citation type="submission" date="2022-10" db="EMBL/GenBank/DDBJ databases">
        <title>Genome assembly of Pristionchus species.</title>
        <authorList>
            <person name="Yoshida K."/>
            <person name="Sommer R.J."/>
        </authorList>
    </citation>
    <scope>NUCLEOTIDE SEQUENCE [LARGE SCALE GENOMIC DNA]</scope>
    <source>
        <strain evidence="2">RS5460</strain>
    </source>
</reference>
<sequence length="86" mass="9760">SPLSSLIAYSQVRTTDVYRRPDGRPREGLDAHEKDLNATAKKEYRRMLKNADAEYLLLLSARLPEIGIEELIKNHRKSLIELIGAA</sequence>
<organism evidence="1 2">
    <name type="scientific">Pristionchus mayeri</name>
    <dbReference type="NCBI Taxonomy" id="1317129"/>
    <lineage>
        <taxon>Eukaryota</taxon>
        <taxon>Metazoa</taxon>
        <taxon>Ecdysozoa</taxon>
        <taxon>Nematoda</taxon>
        <taxon>Chromadorea</taxon>
        <taxon>Rhabditida</taxon>
        <taxon>Rhabditina</taxon>
        <taxon>Diplogasteromorpha</taxon>
        <taxon>Diplogasteroidea</taxon>
        <taxon>Neodiplogasteridae</taxon>
        <taxon>Pristionchus</taxon>
    </lineage>
</organism>
<keyword evidence="2" id="KW-1185">Reference proteome</keyword>
<dbReference type="AlphaFoldDB" id="A0AAN4Z7W4"/>